<evidence type="ECO:0000313" key="3">
    <source>
        <dbReference type="Proteomes" id="UP000661691"/>
    </source>
</evidence>
<keyword evidence="1" id="KW-0175">Coiled coil</keyword>
<evidence type="ECO:0000313" key="2">
    <source>
        <dbReference type="EMBL" id="MBD1372866.1"/>
    </source>
</evidence>
<dbReference type="Proteomes" id="UP000661691">
    <property type="component" value="Unassembled WGS sequence"/>
</dbReference>
<accession>A0A926N6X4</accession>
<feature type="coiled-coil region" evidence="1">
    <location>
        <begin position="16"/>
        <end position="58"/>
    </location>
</feature>
<evidence type="ECO:0000256" key="1">
    <source>
        <dbReference type="SAM" id="Coils"/>
    </source>
</evidence>
<reference evidence="2" key="1">
    <citation type="submission" date="2020-09" db="EMBL/GenBank/DDBJ databases">
        <title>A novel bacterium of genus Hazenella, isolated from South China Sea.</title>
        <authorList>
            <person name="Huang H."/>
            <person name="Mo K."/>
            <person name="Hu Y."/>
        </authorList>
    </citation>
    <scope>NUCLEOTIDE SEQUENCE</scope>
    <source>
        <strain evidence="2">IB182357</strain>
    </source>
</reference>
<keyword evidence="3" id="KW-1185">Reference proteome</keyword>
<organism evidence="2 3">
    <name type="scientific">Polycladospora coralii</name>
    <dbReference type="NCBI Taxonomy" id="2771432"/>
    <lineage>
        <taxon>Bacteria</taxon>
        <taxon>Bacillati</taxon>
        <taxon>Bacillota</taxon>
        <taxon>Bacilli</taxon>
        <taxon>Bacillales</taxon>
        <taxon>Thermoactinomycetaceae</taxon>
        <taxon>Polycladospora</taxon>
    </lineage>
</organism>
<dbReference type="AlphaFoldDB" id="A0A926N6X4"/>
<protein>
    <submittedName>
        <fullName evidence="2">Uncharacterized protein</fullName>
    </submittedName>
</protein>
<comment type="caution">
    <text evidence="2">The sequence shown here is derived from an EMBL/GenBank/DDBJ whole genome shotgun (WGS) entry which is preliminary data.</text>
</comment>
<gene>
    <name evidence="2" type="ORF">IC620_10910</name>
</gene>
<sequence length="63" mass="7783">MFTYSSQPLPTKTGYRQVLERSYQRARHKMERMIEEPHRFTQEEIEALQAYLAQLEKEMYLYH</sequence>
<dbReference type="RefSeq" id="WP_191138631.1">
    <property type="nucleotide sequence ID" value="NZ_JACXAG020000001.1"/>
</dbReference>
<dbReference type="EMBL" id="JACXAH010000014">
    <property type="protein sequence ID" value="MBD1372866.1"/>
    <property type="molecule type" value="Genomic_DNA"/>
</dbReference>
<proteinExistence type="predicted"/>
<name>A0A926N6X4_9BACL</name>